<feature type="compositionally biased region" description="Low complexity" evidence="1">
    <location>
        <begin position="90"/>
        <end position="104"/>
    </location>
</feature>
<sequence length="323" mass="33720">MTGLVSYESSDEEDVEEKTLPPKTEPSTTDEAVGSRLNAPQKNVGTGSHSEADILARKPETLTTELAPKPTLGPLMGPAIGPSLPPPSPSAGSSPFPNSSSTMPPLLPEPDPDEPPRSPTSANRALLRDLTLPAVPNTDIPPSPPASPRPPGLDALNTKLLTFLEMKRRSSSEGGAVHFNARLASSTALRNPALMDKLLGFIGIDTEFGSSAVDERDGGRRAGTSNGGGGGGTAIACGPVRQYATTLSTELWDPAAFPPWAFRRALRRAQERVVRERERGKGEPVEFVPAGGGGSRGGTPGMSTISAPPPQPATGKRKTRFDA</sequence>
<evidence type="ECO:0000256" key="1">
    <source>
        <dbReference type="SAM" id="MobiDB-lite"/>
    </source>
</evidence>
<gene>
    <name evidence="2" type="ORF">VTK73DRAFT_2253</name>
</gene>
<keyword evidence="3" id="KW-1185">Reference proteome</keyword>
<dbReference type="Proteomes" id="UP001586593">
    <property type="component" value="Unassembled WGS sequence"/>
</dbReference>
<feature type="region of interest" description="Disordered" evidence="1">
    <location>
        <begin position="274"/>
        <end position="323"/>
    </location>
</feature>
<comment type="caution">
    <text evidence="2">The sequence shown here is derived from an EMBL/GenBank/DDBJ whole genome shotgun (WGS) entry which is preliminary data.</text>
</comment>
<dbReference type="InterPro" id="IPR012479">
    <property type="entry name" value="SAP30BP"/>
</dbReference>
<feature type="region of interest" description="Disordered" evidence="1">
    <location>
        <begin position="213"/>
        <end position="233"/>
    </location>
</feature>
<proteinExistence type="predicted"/>
<feature type="compositionally biased region" description="Polar residues" evidence="1">
    <location>
        <begin position="38"/>
        <end position="49"/>
    </location>
</feature>
<accession>A0ABR3X5V2</accession>
<feature type="compositionally biased region" description="Gly residues" evidence="1">
    <location>
        <begin position="290"/>
        <end position="300"/>
    </location>
</feature>
<organism evidence="2 3">
    <name type="scientific">Phialemonium thermophilum</name>
    <dbReference type="NCBI Taxonomy" id="223376"/>
    <lineage>
        <taxon>Eukaryota</taxon>
        <taxon>Fungi</taxon>
        <taxon>Dikarya</taxon>
        <taxon>Ascomycota</taxon>
        <taxon>Pezizomycotina</taxon>
        <taxon>Sordariomycetes</taxon>
        <taxon>Sordariomycetidae</taxon>
        <taxon>Cephalothecales</taxon>
        <taxon>Cephalothecaceae</taxon>
        <taxon>Phialemonium</taxon>
    </lineage>
</organism>
<feature type="compositionally biased region" description="Basic and acidic residues" evidence="1">
    <location>
        <begin position="274"/>
        <end position="284"/>
    </location>
</feature>
<feature type="compositionally biased region" description="Pro residues" evidence="1">
    <location>
        <begin position="139"/>
        <end position="151"/>
    </location>
</feature>
<evidence type="ECO:0000313" key="2">
    <source>
        <dbReference type="EMBL" id="KAL1871057.1"/>
    </source>
</evidence>
<feature type="region of interest" description="Disordered" evidence="1">
    <location>
        <begin position="1"/>
        <end position="155"/>
    </location>
</feature>
<protein>
    <recommendedName>
        <fullName evidence="4">HCNGP-like protein</fullName>
    </recommendedName>
</protein>
<dbReference type="PANTHER" id="PTHR13464">
    <property type="entry name" value="TRANSCRIPTIONAL REGULATOR PROTEIN HCNGP"/>
    <property type="match status" value="1"/>
</dbReference>
<evidence type="ECO:0000313" key="3">
    <source>
        <dbReference type="Proteomes" id="UP001586593"/>
    </source>
</evidence>
<evidence type="ECO:0008006" key="4">
    <source>
        <dbReference type="Google" id="ProtNLM"/>
    </source>
</evidence>
<dbReference type="PANTHER" id="PTHR13464:SF0">
    <property type="entry name" value="SAP30-BINDING PROTEIN"/>
    <property type="match status" value="1"/>
</dbReference>
<name>A0ABR3X5V2_9PEZI</name>
<feature type="compositionally biased region" description="Basic and acidic residues" evidence="1">
    <location>
        <begin position="50"/>
        <end position="60"/>
    </location>
</feature>
<reference evidence="2 3" key="1">
    <citation type="journal article" date="2024" name="Commun. Biol.">
        <title>Comparative genomic analysis of thermophilic fungi reveals convergent evolutionary adaptations and gene losses.</title>
        <authorList>
            <person name="Steindorff A.S."/>
            <person name="Aguilar-Pontes M.V."/>
            <person name="Robinson A.J."/>
            <person name="Andreopoulos B."/>
            <person name="LaButti K."/>
            <person name="Kuo A."/>
            <person name="Mondo S."/>
            <person name="Riley R."/>
            <person name="Otillar R."/>
            <person name="Haridas S."/>
            <person name="Lipzen A."/>
            <person name="Grimwood J."/>
            <person name="Schmutz J."/>
            <person name="Clum A."/>
            <person name="Reid I.D."/>
            <person name="Moisan M.C."/>
            <person name="Butler G."/>
            <person name="Nguyen T.T.M."/>
            <person name="Dewar K."/>
            <person name="Conant G."/>
            <person name="Drula E."/>
            <person name="Henrissat B."/>
            <person name="Hansel C."/>
            <person name="Singer S."/>
            <person name="Hutchinson M.I."/>
            <person name="de Vries R.P."/>
            <person name="Natvig D.O."/>
            <person name="Powell A.J."/>
            <person name="Tsang A."/>
            <person name="Grigoriev I.V."/>
        </authorList>
    </citation>
    <scope>NUCLEOTIDE SEQUENCE [LARGE SCALE GENOMIC DNA]</scope>
    <source>
        <strain evidence="2 3">ATCC 24622</strain>
    </source>
</reference>
<dbReference type="Pfam" id="PF07818">
    <property type="entry name" value="HCNGP"/>
    <property type="match status" value="2"/>
</dbReference>
<dbReference type="EMBL" id="JAZHXJ010000161">
    <property type="protein sequence ID" value="KAL1871057.1"/>
    <property type="molecule type" value="Genomic_DNA"/>
</dbReference>